<name>A0A8H7PAZ8_9APHY</name>
<gene>
    <name evidence="1" type="ORF">IEO21_00831</name>
</gene>
<protein>
    <submittedName>
        <fullName evidence="1">Uncharacterized protein</fullName>
    </submittedName>
</protein>
<sequence>MSLTLQPQPALSILTA</sequence>
<dbReference type="EMBL" id="JADOXO010000005">
    <property type="protein sequence ID" value="KAF9821223.1"/>
    <property type="molecule type" value="Genomic_DNA"/>
</dbReference>
<evidence type="ECO:0000313" key="1">
    <source>
        <dbReference type="EMBL" id="KAF9821223.1"/>
    </source>
</evidence>
<organism evidence="1 2">
    <name type="scientific">Rhodonia placenta</name>
    <dbReference type="NCBI Taxonomy" id="104341"/>
    <lineage>
        <taxon>Eukaryota</taxon>
        <taxon>Fungi</taxon>
        <taxon>Dikarya</taxon>
        <taxon>Basidiomycota</taxon>
        <taxon>Agaricomycotina</taxon>
        <taxon>Agaricomycetes</taxon>
        <taxon>Polyporales</taxon>
        <taxon>Adustoporiaceae</taxon>
        <taxon>Rhodonia</taxon>
    </lineage>
</organism>
<reference evidence="1" key="1">
    <citation type="submission" date="2020-11" db="EMBL/GenBank/DDBJ databases">
        <authorList>
            <person name="Koelle M."/>
            <person name="Horta M.A.C."/>
            <person name="Nowrousian M."/>
            <person name="Ohm R.A."/>
            <person name="Benz P."/>
            <person name="Pilgard A."/>
        </authorList>
    </citation>
    <scope>NUCLEOTIDE SEQUENCE</scope>
    <source>
        <strain evidence="1">FPRL280</strain>
    </source>
</reference>
<dbReference type="Proteomes" id="UP000639403">
    <property type="component" value="Unassembled WGS sequence"/>
</dbReference>
<proteinExistence type="predicted"/>
<comment type="caution">
    <text evidence="1">The sequence shown here is derived from an EMBL/GenBank/DDBJ whole genome shotgun (WGS) entry which is preliminary data.</text>
</comment>
<evidence type="ECO:0000313" key="2">
    <source>
        <dbReference type="Proteomes" id="UP000639403"/>
    </source>
</evidence>
<dbReference type="AlphaFoldDB" id="A0A8H7PAZ8"/>
<accession>A0A8H7PAZ8</accession>
<reference evidence="1" key="2">
    <citation type="journal article" name="Front. Microbiol.">
        <title>Degradative Capacity of Two Strains of Rhodonia placenta: From Phenotype to Genotype.</title>
        <authorList>
            <person name="Kolle M."/>
            <person name="Horta M.A.C."/>
            <person name="Nowrousian M."/>
            <person name="Ohm R.A."/>
            <person name="Benz J.P."/>
            <person name="Pilgard A."/>
        </authorList>
    </citation>
    <scope>NUCLEOTIDE SEQUENCE</scope>
    <source>
        <strain evidence="1">FPRL280</strain>
    </source>
</reference>